<dbReference type="Proteomes" id="UP000663845">
    <property type="component" value="Unassembled WGS sequence"/>
</dbReference>
<reference evidence="2" key="1">
    <citation type="submission" date="2021-02" db="EMBL/GenBank/DDBJ databases">
        <authorList>
            <person name="Nowell W R."/>
        </authorList>
    </citation>
    <scope>NUCLEOTIDE SEQUENCE</scope>
</reference>
<evidence type="ECO:0000313" key="3">
    <source>
        <dbReference type="EMBL" id="CAF4145359.1"/>
    </source>
</evidence>
<dbReference type="InterPro" id="IPR016161">
    <property type="entry name" value="Ald_DH/histidinol_DH"/>
</dbReference>
<name>A0A813PMQ3_9BILA</name>
<gene>
    <name evidence="2" type="ORF">JYZ213_LOCUS2726</name>
    <name evidence="3" type="ORF">OXD698_LOCUS37772</name>
</gene>
<sequence length="94" mass="10812">MLLKFVARQVINYGFCLTKRAALMDAHQRLIVGEIIEAEATKMVKRTTLELNGKSTNTVHVEIALEVLHFALFFNQGQYCHDLMISFLFFSIDF</sequence>
<comment type="caution">
    <text evidence="2">The sequence shown here is derived from an EMBL/GenBank/DDBJ whole genome shotgun (WGS) entry which is preliminary data.</text>
</comment>
<dbReference type="AlphaFoldDB" id="A0A813PMQ3"/>
<dbReference type="InterPro" id="IPR016162">
    <property type="entry name" value="Ald_DH_N"/>
</dbReference>
<dbReference type="EMBL" id="CAJOAZ010006798">
    <property type="protein sequence ID" value="CAF4145359.1"/>
    <property type="molecule type" value="Genomic_DNA"/>
</dbReference>
<accession>A0A813PMQ3</accession>
<evidence type="ECO:0000313" key="2">
    <source>
        <dbReference type="EMBL" id="CAF0755111.1"/>
    </source>
</evidence>
<dbReference type="Gene3D" id="3.40.309.10">
    <property type="entry name" value="Aldehyde Dehydrogenase, Chain A, domain 2"/>
    <property type="match status" value="1"/>
</dbReference>
<dbReference type="InterPro" id="IPR015590">
    <property type="entry name" value="Aldehyde_DH_dom"/>
</dbReference>
<dbReference type="Pfam" id="PF00171">
    <property type="entry name" value="Aldedh"/>
    <property type="match status" value="1"/>
</dbReference>
<feature type="domain" description="Aldehyde dehydrogenase" evidence="1">
    <location>
        <begin position="32"/>
        <end position="81"/>
    </location>
</feature>
<dbReference type="SUPFAM" id="SSF53720">
    <property type="entry name" value="ALDH-like"/>
    <property type="match status" value="1"/>
</dbReference>
<protein>
    <recommendedName>
        <fullName evidence="1">Aldehyde dehydrogenase domain-containing protein</fullName>
    </recommendedName>
</protein>
<dbReference type="Proteomes" id="UP000663844">
    <property type="component" value="Unassembled WGS sequence"/>
</dbReference>
<dbReference type="EMBL" id="CAJNOG010000014">
    <property type="protein sequence ID" value="CAF0755111.1"/>
    <property type="molecule type" value="Genomic_DNA"/>
</dbReference>
<organism evidence="2 4">
    <name type="scientific">Adineta steineri</name>
    <dbReference type="NCBI Taxonomy" id="433720"/>
    <lineage>
        <taxon>Eukaryota</taxon>
        <taxon>Metazoa</taxon>
        <taxon>Spiralia</taxon>
        <taxon>Gnathifera</taxon>
        <taxon>Rotifera</taxon>
        <taxon>Eurotatoria</taxon>
        <taxon>Bdelloidea</taxon>
        <taxon>Adinetida</taxon>
        <taxon>Adinetidae</taxon>
        <taxon>Adineta</taxon>
    </lineage>
</organism>
<dbReference type="Gene3D" id="3.40.605.10">
    <property type="entry name" value="Aldehyde Dehydrogenase, Chain A, domain 1"/>
    <property type="match status" value="1"/>
</dbReference>
<dbReference type="GO" id="GO:0016620">
    <property type="term" value="F:oxidoreductase activity, acting on the aldehyde or oxo group of donors, NAD or NADP as acceptor"/>
    <property type="evidence" value="ECO:0007669"/>
    <property type="project" value="InterPro"/>
</dbReference>
<proteinExistence type="predicted"/>
<dbReference type="InterPro" id="IPR016163">
    <property type="entry name" value="Ald_DH_C"/>
</dbReference>
<evidence type="ECO:0000313" key="4">
    <source>
        <dbReference type="Proteomes" id="UP000663845"/>
    </source>
</evidence>
<evidence type="ECO:0000259" key="1">
    <source>
        <dbReference type="Pfam" id="PF00171"/>
    </source>
</evidence>